<name>A0A1C1A9D4_9BACL</name>
<dbReference type="InterPro" id="IPR016195">
    <property type="entry name" value="Pol/histidinol_Pase-like"/>
</dbReference>
<dbReference type="CDD" id="cd07438">
    <property type="entry name" value="PHP_HisPPase_AMP"/>
    <property type="match status" value="1"/>
</dbReference>
<reference evidence="3" key="1">
    <citation type="submission" date="2016-05" db="EMBL/GenBank/DDBJ databases">
        <title>Paenibacillus oryzae. sp. nov., isolated from the rice root.</title>
        <authorList>
            <person name="Zhang J."/>
            <person name="Zhang X."/>
        </authorList>
    </citation>
    <scope>NUCLEOTIDE SEQUENCE [LARGE SCALE GENOMIC DNA]</scope>
    <source>
        <strain evidence="3">KCTC13222</strain>
    </source>
</reference>
<dbReference type="Proteomes" id="UP000093309">
    <property type="component" value="Unassembled WGS sequence"/>
</dbReference>
<feature type="domain" description="Polymerase/histidinol phosphatase N-terminal" evidence="1">
    <location>
        <begin position="3"/>
        <end position="68"/>
    </location>
</feature>
<dbReference type="SUPFAM" id="SSF89550">
    <property type="entry name" value="PHP domain-like"/>
    <property type="match status" value="1"/>
</dbReference>
<dbReference type="Gene3D" id="1.10.150.650">
    <property type="match status" value="1"/>
</dbReference>
<keyword evidence="3" id="KW-1185">Reference proteome</keyword>
<dbReference type="STRING" id="512399.A8709_23610"/>
<comment type="caution">
    <text evidence="2">The sequence shown here is derived from an EMBL/GenBank/DDBJ whole genome shotgun (WGS) entry which is preliminary data.</text>
</comment>
<dbReference type="InterPro" id="IPR052018">
    <property type="entry name" value="PHP_domain"/>
</dbReference>
<dbReference type="InterPro" id="IPR003141">
    <property type="entry name" value="Pol/His_phosphatase_N"/>
</dbReference>
<dbReference type="AlphaFoldDB" id="A0A1C1A9D4"/>
<dbReference type="PANTHER" id="PTHR42924:SF3">
    <property type="entry name" value="POLYMERASE_HISTIDINOL PHOSPHATASE N-TERMINAL DOMAIN-CONTAINING PROTEIN"/>
    <property type="match status" value="1"/>
</dbReference>
<evidence type="ECO:0000313" key="2">
    <source>
        <dbReference type="EMBL" id="OCT17212.1"/>
    </source>
</evidence>
<dbReference type="Gene3D" id="3.20.20.140">
    <property type="entry name" value="Metal-dependent hydrolases"/>
    <property type="match status" value="1"/>
</dbReference>
<dbReference type="OrthoDB" id="9804333at2"/>
<dbReference type="PANTHER" id="PTHR42924">
    <property type="entry name" value="EXONUCLEASE"/>
    <property type="match status" value="1"/>
</dbReference>
<dbReference type="Pfam" id="PF02811">
    <property type="entry name" value="PHP"/>
    <property type="match status" value="1"/>
</dbReference>
<evidence type="ECO:0000259" key="1">
    <source>
        <dbReference type="SMART" id="SM00481"/>
    </source>
</evidence>
<dbReference type="SMART" id="SM00481">
    <property type="entry name" value="POLIIIAc"/>
    <property type="match status" value="1"/>
</dbReference>
<sequence>MEADLHSHTTASDGIQAPRANVQMALEAGLGAIAITDHDTISGVAEALAAGSELGLIVVPGVEISTVANGQDIHILGYYIDIENEQFLQRLASLRDTRDIRNEMIIARLQELGLEITMDEVIQEVANIKRKGDTVGRPHIAAVLLNKGYVSTITEAFDRYLAAGAAAYANPPRIEPATAIAWIHDAGGKAVLAHPGIYHDDALVEAITLQGLDGIEVYHADHSPDDELRYQALAERTGLLMTAGSDFHGVRDGVAFHAAIGSKRIGIEVLDRLQPLKEEQL</sequence>
<proteinExistence type="predicted"/>
<protein>
    <submittedName>
        <fullName evidence="2">Phosphatase</fullName>
    </submittedName>
</protein>
<dbReference type="InterPro" id="IPR004013">
    <property type="entry name" value="PHP_dom"/>
</dbReference>
<dbReference type="GO" id="GO:0004534">
    <property type="term" value="F:5'-3' RNA exonuclease activity"/>
    <property type="evidence" value="ECO:0007669"/>
    <property type="project" value="TreeGrafter"/>
</dbReference>
<dbReference type="GO" id="GO:0035312">
    <property type="term" value="F:5'-3' DNA exonuclease activity"/>
    <property type="evidence" value="ECO:0007669"/>
    <property type="project" value="TreeGrafter"/>
</dbReference>
<accession>A0A1C1A9D4</accession>
<gene>
    <name evidence="2" type="ORF">A8709_23610</name>
</gene>
<evidence type="ECO:0000313" key="3">
    <source>
        <dbReference type="Proteomes" id="UP000093309"/>
    </source>
</evidence>
<dbReference type="EMBL" id="LYPC01000002">
    <property type="protein sequence ID" value="OCT17212.1"/>
    <property type="molecule type" value="Genomic_DNA"/>
</dbReference>
<organism evidence="2 3">
    <name type="scientific">Paenibacillus pectinilyticus</name>
    <dbReference type="NCBI Taxonomy" id="512399"/>
    <lineage>
        <taxon>Bacteria</taxon>
        <taxon>Bacillati</taxon>
        <taxon>Bacillota</taxon>
        <taxon>Bacilli</taxon>
        <taxon>Bacillales</taxon>
        <taxon>Paenibacillaceae</taxon>
        <taxon>Paenibacillus</taxon>
    </lineage>
</organism>